<organism evidence="2 3">
    <name type="scientific">Humicola insolens</name>
    <name type="common">Soft-rot fungus</name>
    <dbReference type="NCBI Taxonomy" id="85995"/>
    <lineage>
        <taxon>Eukaryota</taxon>
        <taxon>Fungi</taxon>
        <taxon>Dikarya</taxon>
        <taxon>Ascomycota</taxon>
        <taxon>Pezizomycotina</taxon>
        <taxon>Sordariomycetes</taxon>
        <taxon>Sordariomycetidae</taxon>
        <taxon>Sordariales</taxon>
        <taxon>Chaetomiaceae</taxon>
        <taxon>Mycothermus</taxon>
    </lineage>
</organism>
<protein>
    <submittedName>
        <fullName evidence="2">Uncharacterized protein</fullName>
    </submittedName>
</protein>
<dbReference type="EMBL" id="JAZGSY010000131">
    <property type="protein sequence ID" value="KAL1840014.1"/>
    <property type="molecule type" value="Genomic_DNA"/>
</dbReference>
<dbReference type="PANTHER" id="PTHR35179">
    <property type="entry name" value="PROTEIN CBG02620"/>
    <property type="match status" value="1"/>
</dbReference>
<sequence length="500" mass="55639">MLFQRTKKRVRGGTCGFLMAGRCLFFHSEEDRVHAERLRVQQVGELSQGLVELDVITARDLSGANGRFVGITECREVASFSKVIGGEIAVPGCPPRFTPPQQPLTIPRRTKAVNYAISSSSTPFHHFTYPFEPPLRAIETIQQCTAASILAGTDILTSAGSLTKLFRLIRNTNGHTITRFEIDLVNEGSTLIISRWEGDPQFQRTYGYGVWFERETCRYDAGDDDNDDVLKRSTSHHRVVAYSFGGLRCLVQAETDGYYCQCGEKGHPRVPEDDDDVVPVSPQSSRIPSPKPRRRSSNQSPPSRLSTSPRSPRSSFSSSSPSSIFSVLALDDPGDLLSSSSSSPPNNIPVTTTSSPTLRIHHTGRRVPSQCLVEVKTRSLKTPSWDAYEEQLYFARRAQLYVAVRQHGKFLPDGSVLTTGCGVETDGEMREWERREQDALGKVAELLKVVKEKLRGMKESGEVKVSLICENDGSGRDEGWRVRICRRVDGRGELVPEEFL</sequence>
<evidence type="ECO:0000256" key="1">
    <source>
        <dbReference type="SAM" id="MobiDB-lite"/>
    </source>
</evidence>
<feature type="region of interest" description="Disordered" evidence="1">
    <location>
        <begin position="267"/>
        <end position="321"/>
    </location>
</feature>
<evidence type="ECO:0000313" key="2">
    <source>
        <dbReference type="EMBL" id="KAL1840014.1"/>
    </source>
</evidence>
<feature type="compositionally biased region" description="Low complexity" evidence="1">
    <location>
        <begin position="338"/>
        <end position="357"/>
    </location>
</feature>
<name>A0ABR3VDU4_HUMIN</name>
<feature type="compositionally biased region" description="Low complexity" evidence="1">
    <location>
        <begin position="278"/>
        <end position="288"/>
    </location>
</feature>
<feature type="region of interest" description="Disordered" evidence="1">
    <location>
        <begin position="336"/>
        <end position="363"/>
    </location>
</feature>
<proteinExistence type="predicted"/>
<feature type="compositionally biased region" description="Low complexity" evidence="1">
    <location>
        <begin position="297"/>
        <end position="321"/>
    </location>
</feature>
<accession>A0ABR3VDU4</accession>
<keyword evidence="3" id="KW-1185">Reference proteome</keyword>
<dbReference type="PANTHER" id="PTHR35179:SF2">
    <property type="entry name" value="START DOMAIN-CONTAINING PROTEIN"/>
    <property type="match status" value="1"/>
</dbReference>
<dbReference type="Proteomes" id="UP001583172">
    <property type="component" value="Unassembled WGS sequence"/>
</dbReference>
<comment type="caution">
    <text evidence="2">The sequence shown here is derived from an EMBL/GenBank/DDBJ whole genome shotgun (WGS) entry which is preliminary data.</text>
</comment>
<gene>
    <name evidence="2" type="ORF">VTJ49DRAFT_931</name>
</gene>
<reference evidence="2 3" key="1">
    <citation type="journal article" date="2024" name="Commun. Biol.">
        <title>Comparative genomic analysis of thermophilic fungi reveals convergent evolutionary adaptations and gene losses.</title>
        <authorList>
            <person name="Steindorff A.S."/>
            <person name="Aguilar-Pontes M.V."/>
            <person name="Robinson A.J."/>
            <person name="Andreopoulos B."/>
            <person name="LaButti K."/>
            <person name="Kuo A."/>
            <person name="Mondo S."/>
            <person name="Riley R."/>
            <person name="Otillar R."/>
            <person name="Haridas S."/>
            <person name="Lipzen A."/>
            <person name="Grimwood J."/>
            <person name="Schmutz J."/>
            <person name="Clum A."/>
            <person name="Reid I.D."/>
            <person name="Moisan M.C."/>
            <person name="Butler G."/>
            <person name="Nguyen T.T.M."/>
            <person name="Dewar K."/>
            <person name="Conant G."/>
            <person name="Drula E."/>
            <person name="Henrissat B."/>
            <person name="Hansel C."/>
            <person name="Singer S."/>
            <person name="Hutchinson M.I."/>
            <person name="de Vries R.P."/>
            <person name="Natvig D.O."/>
            <person name="Powell A.J."/>
            <person name="Tsang A."/>
            <person name="Grigoriev I.V."/>
        </authorList>
    </citation>
    <scope>NUCLEOTIDE SEQUENCE [LARGE SCALE GENOMIC DNA]</scope>
    <source>
        <strain evidence="2 3">CBS 620.91</strain>
    </source>
</reference>
<evidence type="ECO:0000313" key="3">
    <source>
        <dbReference type="Proteomes" id="UP001583172"/>
    </source>
</evidence>